<dbReference type="SMART" id="SM00507">
    <property type="entry name" value="HNHc"/>
    <property type="match status" value="1"/>
</dbReference>
<dbReference type="Proteomes" id="UP001596175">
    <property type="component" value="Unassembled WGS sequence"/>
</dbReference>
<feature type="region of interest" description="Disordered" evidence="2">
    <location>
        <begin position="441"/>
        <end position="463"/>
    </location>
</feature>
<feature type="region of interest" description="Disordered" evidence="2">
    <location>
        <begin position="238"/>
        <end position="272"/>
    </location>
</feature>
<dbReference type="Gene3D" id="1.10.30.50">
    <property type="match status" value="1"/>
</dbReference>
<evidence type="ECO:0000313" key="4">
    <source>
        <dbReference type="EMBL" id="MFC5142485.1"/>
    </source>
</evidence>
<keyword evidence="5" id="KW-1185">Reference proteome</keyword>
<feature type="domain" description="HNH nuclease" evidence="3">
    <location>
        <begin position="361"/>
        <end position="413"/>
    </location>
</feature>
<accession>A0ABV9ZQD2</accession>
<comment type="caution">
    <text evidence="4">The sequence shown here is derived from an EMBL/GenBank/DDBJ whole genome shotgun (WGS) entry which is preliminary data.</text>
</comment>
<dbReference type="EMBL" id="JBHSKG010000024">
    <property type="protein sequence ID" value="MFC5142485.1"/>
    <property type="molecule type" value="Genomic_DNA"/>
</dbReference>
<dbReference type="RefSeq" id="WP_378024599.1">
    <property type="nucleotide sequence ID" value="NZ_JBHSKG010000024.1"/>
</dbReference>
<name>A0ABV9ZQD2_9PSEU</name>
<sequence length="463" mass="50249">MSERVGPAERELLERTRTRLVARNVEHYRLLVEVAELDRQGVAERTGDRLVERLVQDLGRCDRAEAMRLVDEARDLVPRVELSGEPLPPRLPHTAAALAAGAIGDAHVVVIRRAMRRLAAVEHLDPAVVTDAEQALAEHARELSPNGLGKVADRLLARLDPDGAAPDPGKGRSDGVQLLRRRDGTLDLRAVIADAAAAAMIDEGFDVMSTPAGPDDPRDLPRRRADAFKELFAAAHGPGGLITDTRREGTPDEGEGADAGSPDPDATAPEADGVQGALVPAPRRPERASAPAGAGRALLTITIDHRWLRRATGYGTLDDEALVDVHTVRRWACDADVVPMVLGTRSEPLDVGRRSRTVTDAIRRALNVRDGGCAFPGCTRRPRRCHAHHIVHWIAGGATALDNLVLLCSHHHQVVHHGHWRVEMVHGRPWFTPPAWIDLDRRPRIGGRPPPPAPGQAQMPSRS</sequence>
<evidence type="ECO:0000256" key="2">
    <source>
        <dbReference type="SAM" id="MobiDB-lite"/>
    </source>
</evidence>
<evidence type="ECO:0000259" key="3">
    <source>
        <dbReference type="SMART" id="SM00507"/>
    </source>
</evidence>
<dbReference type="InterPro" id="IPR003870">
    <property type="entry name" value="DUF222"/>
</dbReference>
<gene>
    <name evidence="4" type="ORF">ACFPK1_29965</name>
</gene>
<comment type="similarity">
    <text evidence="1">Belongs to the Rv1128c/1148c/1588c/1702c/1945/3466 family.</text>
</comment>
<dbReference type="InterPro" id="IPR003615">
    <property type="entry name" value="HNH_nuc"/>
</dbReference>
<proteinExistence type="inferred from homology"/>
<organism evidence="4 5">
    <name type="scientific">Actinomycetospora rhizophila</name>
    <dbReference type="NCBI Taxonomy" id="1416876"/>
    <lineage>
        <taxon>Bacteria</taxon>
        <taxon>Bacillati</taxon>
        <taxon>Actinomycetota</taxon>
        <taxon>Actinomycetes</taxon>
        <taxon>Pseudonocardiales</taxon>
        <taxon>Pseudonocardiaceae</taxon>
        <taxon>Actinomycetospora</taxon>
    </lineage>
</organism>
<dbReference type="InterPro" id="IPR002711">
    <property type="entry name" value="HNH"/>
</dbReference>
<protein>
    <submittedName>
        <fullName evidence="4">DUF222 domain-containing protein</fullName>
    </submittedName>
</protein>
<evidence type="ECO:0000256" key="1">
    <source>
        <dbReference type="ARBA" id="ARBA00023450"/>
    </source>
</evidence>
<evidence type="ECO:0000313" key="5">
    <source>
        <dbReference type="Proteomes" id="UP001596175"/>
    </source>
</evidence>
<dbReference type="CDD" id="cd00085">
    <property type="entry name" value="HNHc"/>
    <property type="match status" value="1"/>
</dbReference>
<reference evidence="5" key="1">
    <citation type="journal article" date="2019" name="Int. J. Syst. Evol. Microbiol.">
        <title>The Global Catalogue of Microorganisms (GCM) 10K type strain sequencing project: providing services to taxonomists for standard genome sequencing and annotation.</title>
        <authorList>
            <consortium name="The Broad Institute Genomics Platform"/>
            <consortium name="The Broad Institute Genome Sequencing Center for Infectious Disease"/>
            <person name="Wu L."/>
            <person name="Ma J."/>
        </authorList>
    </citation>
    <scope>NUCLEOTIDE SEQUENCE [LARGE SCALE GENOMIC DNA]</scope>
    <source>
        <strain evidence="5">XZYJ18</strain>
    </source>
</reference>
<dbReference type="Pfam" id="PF02720">
    <property type="entry name" value="DUF222"/>
    <property type="match status" value="1"/>
</dbReference>
<dbReference type="Pfam" id="PF01844">
    <property type="entry name" value="HNH"/>
    <property type="match status" value="1"/>
</dbReference>